<dbReference type="EMBL" id="LT553633">
    <property type="protein sequence ID" value="SAM02007.1"/>
    <property type="molecule type" value="Genomic_DNA"/>
</dbReference>
<keyword evidence="4" id="KW-1185">Reference proteome</keyword>
<protein>
    <submittedName>
        <fullName evidence="3">Uncharacterized protein</fullName>
    </submittedName>
</protein>
<feature type="compositionally biased region" description="Basic and acidic residues" evidence="1">
    <location>
        <begin position="1"/>
        <end position="11"/>
    </location>
</feature>
<gene>
    <name evidence="3" type="primary">ABSGL_07762.1 scaffold 9091</name>
</gene>
<evidence type="ECO:0000256" key="2">
    <source>
        <dbReference type="SAM" id="Phobius"/>
    </source>
</evidence>
<feature type="compositionally biased region" description="Basic and acidic residues" evidence="1">
    <location>
        <begin position="24"/>
        <end position="40"/>
    </location>
</feature>
<keyword evidence="2" id="KW-0472">Membrane</keyword>
<keyword evidence="2" id="KW-0812">Transmembrane</keyword>
<proteinExistence type="predicted"/>
<feature type="compositionally biased region" description="Polar residues" evidence="1">
    <location>
        <begin position="45"/>
        <end position="56"/>
    </location>
</feature>
<evidence type="ECO:0000313" key="3">
    <source>
        <dbReference type="EMBL" id="SAM02007.1"/>
    </source>
</evidence>
<feature type="region of interest" description="Disordered" evidence="1">
    <location>
        <begin position="1"/>
        <end position="59"/>
    </location>
</feature>
<name>A0A168P9L7_ABSGL</name>
<dbReference type="AlphaFoldDB" id="A0A168P9L7"/>
<feature type="transmembrane region" description="Helical" evidence="2">
    <location>
        <begin position="66"/>
        <end position="89"/>
    </location>
</feature>
<accession>A0A168P9L7</accession>
<dbReference type="Proteomes" id="UP000078561">
    <property type="component" value="Unassembled WGS sequence"/>
</dbReference>
<organism evidence="3">
    <name type="scientific">Absidia glauca</name>
    <name type="common">Pin mould</name>
    <dbReference type="NCBI Taxonomy" id="4829"/>
    <lineage>
        <taxon>Eukaryota</taxon>
        <taxon>Fungi</taxon>
        <taxon>Fungi incertae sedis</taxon>
        <taxon>Mucoromycota</taxon>
        <taxon>Mucoromycotina</taxon>
        <taxon>Mucoromycetes</taxon>
        <taxon>Mucorales</taxon>
        <taxon>Cunninghamellaceae</taxon>
        <taxon>Absidia</taxon>
    </lineage>
</organism>
<keyword evidence="2" id="KW-1133">Transmembrane helix</keyword>
<evidence type="ECO:0000313" key="4">
    <source>
        <dbReference type="Proteomes" id="UP000078561"/>
    </source>
</evidence>
<reference evidence="3" key="1">
    <citation type="submission" date="2016-04" db="EMBL/GenBank/DDBJ databases">
        <authorList>
            <person name="Evans L.H."/>
            <person name="Alamgir A."/>
            <person name="Owens N."/>
            <person name="Weber N.D."/>
            <person name="Virtaneva K."/>
            <person name="Barbian K."/>
            <person name="Babar A."/>
            <person name="Rosenke K."/>
        </authorList>
    </citation>
    <scope>NUCLEOTIDE SEQUENCE [LARGE SCALE GENOMIC DNA]</scope>
    <source>
        <strain evidence="3">CBS 101.48</strain>
    </source>
</reference>
<evidence type="ECO:0000256" key="1">
    <source>
        <dbReference type="SAM" id="MobiDB-lite"/>
    </source>
</evidence>
<dbReference type="InParanoid" id="A0A168P9L7"/>
<sequence length="98" mass="11271">MTTLYQHKDQQTTESTFMKPAFRSTDDKGPPYTDDLEKVHPTLGTDFSTPVESTQDSIEEESKEELYGWTIVFVAFLVQICIAGVTSCWGKRKRTEWE</sequence>